<dbReference type="AlphaFoldDB" id="A0A9X2DC42"/>
<dbReference type="PANTHER" id="PTHR43537">
    <property type="entry name" value="TRANSCRIPTIONAL REGULATOR, GNTR FAMILY"/>
    <property type="match status" value="1"/>
</dbReference>
<dbReference type="InterPro" id="IPR008920">
    <property type="entry name" value="TF_FadR/GntR_C"/>
</dbReference>
<keyword evidence="2" id="KW-0238">DNA-binding</keyword>
<dbReference type="CDD" id="cd07377">
    <property type="entry name" value="WHTH_GntR"/>
    <property type="match status" value="1"/>
</dbReference>
<dbReference type="GO" id="GO:0003677">
    <property type="term" value="F:DNA binding"/>
    <property type="evidence" value="ECO:0007669"/>
    <property type="project" value="UniProtKB-KW"/>
</dbReference>
<sequence length="242" mass="26543">MPVGAPSPAPRRRSVFASRLVSTHAEGTPPRVIDDMRRAILSGEEPPGTLIPIDEVARFFGVSPIPVREALKVLLGEGLVEHTPRVGYAVAKLTFAEFRELYDVRAALESAALRAAVGNAGPADDERVLTAHEGLARALAAGDERAYHEQSRLFHDALIAPAGMRRLVHMYRSAWNITEPARPMARVEHDGRHAFYDDHDRMLAAFVARDADTLVAESQAHYRHLTDALEGFADDLDVFLPG</sequence>
<evidence type="ECO:0000313" key="5">
    <source>
        <dbReference type="EMBL" id="MCM0622652.1"/>
    </source>
</evidence>
<dbReference type="Pfam" id="PF07729">
    <property type="entry name" value="FCD"/>
    <property type="match status" value="1"/>
</dbReference>
<protein>
    <submittedName>
        <fullName evidence="5">GntR family transcriptional regulator</fullName>
    </submittedName>
</protein>
<dbReference type="Gene3D" id="1.10.10.10">
    <property type="entry name" value="Winged helix-like DNA-binding domain superfamily/Winged helix DNA-binding domain"/>
    <property type="match status" value="1"/>
</dbReference>
<dbReference type="EMBL" id="JAMOIL010000042">
    <property type="protein sequence ID" value="MCM0622652.1"/>
    <property type="molecule type" value="Genomic_DNA"/>
</dbReference>
<feature type="domain" description="HTH gntR-type" evidence="4">
    <location>
        <begin position="26"/>
        <end position="93"/>
    </location>
</feature>
<dbReference type="PROSITE" id="PS50949">
    <property type="entry name" value="HTH_GNTR"/>
    <property type="match status" value="1"/>
</dbReference>
<keyword evidence="6" id="KW-1185">Reference proteome</keyword>
<dbReference type="Proteomes" id="UP001139485">
    <property type="component" value="Unassembled WGS sequence"/>
</dbReference>
<reference evidence="5" key="1">
    <citation type="submission" date="2022-05" db="EMBL/GenBank/DDBJ databases">
        <authorList>
            <person name="Tuo L."/>
        </authorList>
    </citation>
    <scope>NUCLEOTIDE SEQUENCE</scope>
    <source>
        <strain evidence="5">BSK12Z-4</strain>
    </source>
</reference>
<dbReference type="InterPro" id="IPR000524">
    <property type="entry name" value="Tscrpt_reg_HTH_GntR"/>
</dbReference>
<evidence type="ECO:0000256" key="1">
    <source>
        <dbReference type="ARBA" id="ARBA00023015"/>
    </source>
</evidence>
<dbReference type="PANTHER" id="PTHR43537:SF50">
    <property type="entry name" value="TRANSCRIPTIONAL REGULATORY PROTEIN"/>
    <property type="match status" value="1"/>
</dbReference>
<dbReference type="SMART" id="SM00895">
    <property type="entry name" value="FCD"/>
    <property type="match status" value="1"/>
</dbReference>
<comment type="caution">
    <text evidence="5">The sequence shown here is derived from an EMBL/GenBank/DDBJ whole genome shotgun (WGS) entry which is preliminary data.</text>
</comment>
<dbReference type="GO" id="GO:0003700">
    <property type="term" value="F:DNA-binding transcription factor activity"/>
    <property type="evidence" value="ECO:0007669"/>
    <property type="project" value="InterPro"/>
</dbReference>
<name>A0A9X2DC42_9ACTN</name>
<evidence type="ECO:0000256" key="2">
    <source>
        <dbReference type="ARBA" id="ARBA00023125"/>
    </source>
</evidence>
<dbReference type="Gene3D" id="1.20.120.530">
    <property type="entry name" value="GntR ligand-binding domain-like"/>
    <property type="match status" value="1"/>
</dbReference>
<dbReference type="Pfam" id="PF00392">
    <property type="entry name" value="GntR"/>
    <property type="match status" value="1"/>
</dbReference>
<evidence type="ECO:0000313" key="6">
    <source>
        <dbReference type="Proteomes" id="UP001139485"/>
    </source>
</evidence>
<organism evidence="5 6">
    <name type="scientific">Nocardioides bruguierae</name>
    <dbReference type="NCBI Taxonomy" id="2945102"/>
    <lineage>
        <taxon>Bacteria</taxon>
        <taxon>Bacillati</taxon>
        <taxon>Actinomycetota</taxon>
        <taxon>Actinomycetes</taxon>
        <taxon>Propionibacteriales</taxon>
        <taxon>Nocardioidaceae</taxon>
        <taxon>Nocardioides</taxon>
    </lineage>
</organism>
<dbReference type="InterPro" id="IPR036388">
    <property type="entry name" value="WH-like_DNA-bd_sf"/>
</dbReference>
<evidence type="ECO:0000259" key="4">
    <source>
        <dbReference type="PROSITE" id="PS50949"/>
    </source>
</evidence>
<accession>A0A9X2DC42</accession>
<keyword evidence="3" id="KW-0804">Transcription</keyword>
<dbReference type="InterPro" id="IPR011711">
    <property type="entry name" value="GntR_C"/>
</dbReference>
<keyword evidence="1" id="KW-0805">Transcription regulation</keyword>
<dbReference type="RefSeq" id="WP_250828832.1">
    <property type="nucleotide sequence ID" value="NZ_JAMOIL010000042.1"/>
</dbReference>
<evidence type="ECO:0000256" key="3">
    <source>
        <dbReference type="ARBA" id="ARBA00023163"/>
    </source>
</evidence>
<gene>
    <name evidence="5" type="ORF">M8330_20385</name>
</gene>
<dbReference type="InterPro" id="IPR036390">
    <property type="entry name" value="WH_DNA-bd_sf"/>
</dbReference>
<dbReference type="SUPFAM" id="SSF46785">
    <property type="entry name" value="Winged helix' DNA-binding domain"/>
    <property type="match status" value="1"/>
</dbReference>
<dbReference type="SUPFAM" id="SSF48008">
    <property type="entry name" value="GntR ligand-binding domain-like"/>
    <property type="match status" value="1"/>
</dbReference>
<dbReference type="SMART" id="SM00345">
    <property type="entry name" value="HTH_GNTR"/>
    <property type="match status" value="1"/>
</dbReference>
<proteinExistence type="predicted"/>